<dbReference type="PANTHER" id="PTHR33793">
    <property type="entry name" value="ALPHA-AGGLUTININ"/>
    <property type="match status" value="1"/>
</dbReference>
<feature type="compositionally biased region" description="Low complexity" evidence="1">
    <location>
        <begin position="972"/>
        <end position="1013"/>
    </location>
</feature>
<feature type="compositionally biased region" description="Low complexity" evidence="1">
    <location>
        <begin position="440"/>
        <end position="452"/>
    </location>
</feature>
<reference evidence="4 5" key="1">
    <citation type="journal article" date="2021" name="DNA Res.">
        <title>Genome analysis of Candida subhashii reveals its hybrid nature and dual mitochondrial genome conformations.</title>
        <authorList>
            <person name="Mixao V."/>
            <person name="Hegedusova E."/>
            <person name="Saus E."/>
            <person name="Pryszcz L.P."/>
            <person name="Cillingova A."/>
            <person name="Nosek J."/>
            <person name="Gabaldon T."/>
        </authorList>
    </citation>
    <scope>NUCLEOTIDE SEQUENCE [LARGE SCALE GENOMIC DNA]</scope>
    <source>
        <strain evidence="4 5">CBS 10753</strain>
    </source>
</reference>
<feature type="region of interest" description="Disordered" evidence="1">
    <location>
        <begin position="1342"/>
        <end position="1361"/>
    </location>
</feature>
<dbReference type="Pfam" id="PF11766">
    <property type="entry name" value="Candida_ALS_N"/>
    <property type="match status" value="1"/>
</dbReference>
<feature type="compositionally biased region" description="Polar residues" evidence="1">
    <location>
        <begin position="1212"/>
        <end position="1231"/>
    </location>
</feature>
<feature type="compositionally biased region" description="Polar residues" evidence="1">
    <location>
        <begin position="904"/>
        <end position="914"/>
    </location>
</feature>
<feature type="compositionally biased region" description="Polar residues" evidence="1">
    <location>
        <begin position="1069"/>
        <end position="1129"/>
    </location>
</feature>
<dbReference type="InterPro" id="IPR024672">
    <property type="entry name" value="Agglutinin-like_N"/>
</dbReference>
<feature type="compositionally biased region" description="Polar residues" evidence="1">
    <location>
        <begin position="643"/>
        <end position="655"/>
    </location>
</feature>
<dbReference type="GO" id="GO:0030445">
    <property type="term" value="C:yeast-form cell wall"/>
    <property type="evidence" value="ECO:0007669"/>
    <property type="project" value="TreeGrafter"/>
</dbReference>
<dbReference type="GO" id="GO:0030448">
    <property type="term" value="P:hyphal growth"/>
    <property type="evidence" value="ECO:0007669"/>
    <property type="project" value="TreeGrafter"/>
</dbReference>
<evidence type="ECO:0000259" key="3">
    <source>
        <dbReference type="SMART" id="SM01056"/>
    </source>
</evidence>
<name>A0A8J5UJB4_9ASCO</name>
<gene>
    <name evidence="4" type="ORF">J8A68_002086</name>
</gene>
<feature type="compositionally biased region" description="Polar residues" evidence="1">
    <location>
        <begin position="870"/>
        <end position="881"/>
    </location>
</feature>
<feature type="compositionally biased region" description="Polar residues" evidence="1">
    <location>
        <begin position="458"/>
        <end position="481"/>
    </location>
</feature>
<feature type="compositionally biased region" description="Polar residues" evidence="1">
    <location>
        <begin position="812"/>
        <end position="829"/>
    </location>
</feature>
<dbReference type="SMART" id="SM01056">
    <property type="entry name" value="Candida_ALS_N"/>
    <property type="match status" value="1"/>
</dbReference>
<feature type="compositionally biased region" description="Basic and acidic residues" evidence="1">
    <location>
        <begin position="708"/>
        <end position="727"/>
    </location>
</feature>
<accession>A0A8J5UJB4</accession>
<feature type="compositionally biased region" description="Basic and acidic residues" evidence="1">
    <location>
        <begin position="736"/>
        <end position="746"/>
    </location>
</feature>
<feature type="compositionally biased region" description="Low complexity" evidence="1">
    <location>
        <begin position="580"/>
        <end position="592"/>
    </location>
</feature>
<feature type="region of interest" description="Disordered" evidence="1">
    <location>
        <begin position="1069"/>
        <end position="1141"/>
    </location>
</feature>
<keyword evidence="2" id="KW-0732">Signal</keyword>
<dbReference type="Proteomes" id="UP000694255">
    <property type="component" value="Unassembled WGS sequence"/>
</dbReference>
<feature type="compositionally biased region" description="Polar residues" evidence="1">
    <location>
        <begin position="607"/>
        <end position="619"/>
    </location>
</feature>
<sequence length="1410" mass="150757">MLLLLLYLLLYLSATATSKAISGIFTSFDSLEWKGNGYPQEPHSKSWFVTMSWRIDGSQAAAGDTFKLTLPYVFKFTTTDSSVDLKVDQTSYATCKFQPGETLIEFSELECIMLSSVVPTTYAIGTITFSMVFACGGSLFPIELKAASQFDQGVNEISFWDGKNQLSIQTTFAKSAAMDNLVYKNRGLPVLNKVSLLAGAGTCPYGYLSGTLGMTIETRNIQLDCSNIHGGISNDLNPWHLPKSISTDFDFTLSCSTYKVTMNYQKIPEGYRPFLDSLGKITGAGFQDIKYENYFRCSDERWLEKGWTISWDPKELGLTGSDGWDVVYTTSTWTGSYTQLTTMPFSTGIDKTMTIIVQVPDTTAEVEPPPTSSTEFYPEESSSDMVFETGKTSSFSSESNPIERPSSTDISSSIEFISTYTQDSDDTAIEATIANSDLDNSNSMVESHSSSVLEDEATSTLTFPDSTPLETDSDNSSQTFETMNSLSGETLSASNVFQTPTEPGEFTTTIGQSEGLISSLEEEPVESLSLNVPDDSISVDAEETNNSFRNTDVQTQYSYESIDSTITAELESQTTVTGESSLLDQSDIFSDQSDSHITSDSAIPENSEPTIVVSTAPNESSATTTDTSNSNSAEKSHSDNFTDESTGLSNISTGTNDEEHASTGFSDTEENTNSLNTDQGATRTEPDSTIKVTESDDGGESNWNTNDDASRTESDSDVKATESKDGGESNWNTNDDASRTESDSDVKATQSNDGGESIWNTNSLNTDEGATRTEPDSTTKVTESADGGESNWNSNGDASRTESDSDVKATESNDGGESIWNTNSLNTDEGATRTEPDSTTKVTESADGGATRTEPDSTIKATESKDGGESNWNSNSFNTDEAASRTEPDSIVKATESDADGESAENTNSSNTDEGATKTEPDSTIKVTESDDGGESNWNTNSLNTKDAATRTEADSTVKATESDDDGESAENNNSMSTNSLNTNDAASRSESESANSATVSNDGGESNENSNSLNTADDASRTESDLTINPTVSNDGGESIGNTYSLNTNDAASRSESDSIINATASKDDFSSTIRSQAHSDESSGGNSDYARTNASSDTTTISQPSTVHDSSDKQPTSSRSIELSSVIHTEDHLTSRSLTSSNLTTVKAEQSYDSNDRSQLSTYTTIDTIAETGGGHLGTYTTIGETSRVWSSGGDTGNNRETSREETQGGVDSNVTADANGLRSTSENGTGHRGSSGRTESEQKGKGTGTNGNPTADSQPKETANLKGDGEYIKSDTESTYQVVTSMLGDPTYEAQENGGSNNHSKGHPDNDNLSGNAHGDKLTLSASNGFDGELVEDKEDEIPASRNPDATDMNSGITTTMGVGTTLSKVYSRSITEHTMLSYIDGGLYSYYSDIVYIVLAIFFYAL</sequence>
<feature type="region of interest" description="Disordered" evidence="1">
    <location>
        <begin position="577"/>
        <end position="1052"/>
    </location>
</feature>
<feature type="compositionally biased region" description="Basic and acidic residues" evidence="1">
    <location>
        <begin position="853"/>
        <end position="868"/>
    </location>
</feature>
<feature type="region of interest" description="Disordered" evidence="1">
    <location>
        <begin position="439"/>
        <end position="481"/>
    </location>
</feature>
<feature type="chain" id="PRO_5035226622" description="Agglutinin-like protein N-terminal domain-containing protein" evidence="2">
    <location>
        <begin position="19"/>
        <end position="1410"/>
    </location>
</feature>
<evidence type="ECO:0000313" key="4">
    <source>
        <dbReference type="EMBL" id="KAG7664413.1"/>
    </source>
</evidence>
<feature type="region of interest" description="Disordered" evidence="1">
    <location>
        <begin position="1293"/>
        <end position="1331"/>
    </location>
</feature>
<dbReference type="InterPro" id="IPR033504">
    <property type="entry name" value="ALS"/>
</dbReference>
<feature type="region of interest" description="Disordered" evidence="1">
    <location>
        <begin position="361"/>
        <end position="410"/>
    </location>
</feature>
<feature type="compositionally biased region" description="Low complexity" evidence="1">
    <location>
        <begin position="620"/>
        <end position="633"/>
    </location>
</feature>
<comment type="caution">
    <text evidence="4">The sequence shown here is derived from an EMBL/GenBank/DDBJ whole genome shotgun (WGS) entry which is preliminary data.</text>
</comment>
<dbReference type="RefSeq" id="XP_049264645.1">
    <property type="nucleotide sequence ID" value="XM_049405800.1"/>
</dbReference>
<feature type="compositionally biased region" description="Basic and acidic residues" evidence="1">
    <location>
        <begin position="799"/>
        <end position="811"/>
    </location>
</feature>
<dbReference type="GO" id="GO:1903561">
    <property type="term" value="C:extracellular vesicle"/>
    <property type="evidence" value="ECO:0007669"/>
    <property type="project" value="TreeGrafter"/>
</dbReference>
<dbReference type="OrthoDB" id="3981162at2759"/>
<dbReference type="EMBL" id="JAGSYN010000094">
    <property type="protein sequence ID" value="KAG7664413.1"/>
    <property type="molecule type" value="Genomic_DNA"/>
</dbReference>
<feature type="region of interest" description="Disordered" evidence="1">
    <location>
        <begin position="1188"/>
        <end position="1279"/>
    </location>
</feature>
<feature type="signal peptide" evidence="2">
    <location>
        <begin position="1"/>
        <end position="18"/>
    </location>
</feature>
<feature type="compositionally biased region" description="Polar residues" evidence="1">
    <location>
        <begin position="1026"/>
        <end position="1052"/>
    </location>
</feature>
<feature type="compositionally biased region" description="Polar residues" evidence="1">
    <location>
        <begin position="747"/>
        <end position="768"/>
    </location>
</feature>
<dbReference type="PANTHER" id="PTHR33793:SF2">
    <property type="entry name" value="AGGLUTININ-LIKE PROTEIN 6"/>
    <property type="match status" value="1"/>
</dbReference>
<dbReference type="GeneID" id="73468887"/>
<evidence type="ECO:0000256" key="1">
    <source>
        <dbReference type="SAM" id="MobiDB-lite"/>
    </source>
</evidence>
<feature type="compositionally biased region" description="Polar residues" evidence="1">
    <location>
        <begin position="390"/>
        <end position="410"/>
    </location>
</feature>
<dbReference type="GO" id="GO:0098609">
    <property type="term" value="P:cell-cell adhesion"/>
    <property type="evidence" value="ECO:0007669"/>
    <property type="project" value="TreeGrafter"/>
</dbReference>
<feature type="compositionally biased region" description="Polar residues" evidence="1">
    <location>
        <begin position="663"/>
        <end position="682"/>
    </location>
</feature>
<evidence type="ECO:0000313" key="5">
    <source>
        <dbReference type="Proteomes" id="UP000694255"/>
    </source>
</evidence>
<dbReference type="GO" id="GO:0030446">
    <property type="term" value="C:hyphal cell wall"/>
    <property type="evidence" value="ECO:0007669"/>
    <property type="project" value="TreeGrafter"/>
</dbReference>
<protein>
    <recommendedName>
        <fullName evidence="3">Agglutinin-like protein N-terminal domain-containing protein</fullName>
    </recommendedName>
</protein>
<feature type="compositionally biased region" description="Polar residues" evidence="1">
    <location>
        <begin position="936"/>
        <end position="947"/>
    </location>
</feature>
<dbReference type="GO" id="GO:0009986">
    <property type="term" value="C:cell surface"/>
    <property type="evidence" value="ECO:0007669"/>
    <property type="project" value="TreeGrafter"/>
</dbReference>
<evidence type="ECO:0000256" key="2">
    <source>
        <dbReference type="SAM" id="SignalP"/>
    </source>
</evidence>
<proteinExistence type="predicted"/>
<feature type="domain" description="Agglutinin-like protein N-terminal" evidence="3">
    <location>
        <begin position="52"/>
        <end position="297"/>
    </location>
</feature>
<organism evidence="4 5">
    <name type="scientific">[Candida] subhashii</name>
    <dbReference type="NCBI Taxonomy" id="561895"/>
    <lineage>
        <taxon>Eukaryota</taxon>
        <taxon>Fungi</taxon>
        <taxon>Dikarya</taxon>
        <taxon>Ascomycota</taxon>
        <taxon>Saccharomycotina</taxon>
        <taxon>Pichiomycetes</taxon>
        <taxon>Debaryomycetaceae</taxon>
        <taxon>Spathaspora</taxon>
    </lineage>
</organism>
<feature type="compositionally biased region" description="Basic and acidic residues" evidence="1">
    <location>
        <begin position="1270"/>
        <end position="1279"/>
    </location>
</feature>
<keyword evidence="5" id="KW-1185">Reference proteome</keyword>